<evidence type="ECO:0000259" key="2">
    <source>
        <dbReference type="PROSITE" id="PS51819"/>
    </source>
</evidence>
<accession>A0A261Y1F1</accession>
<dbReference type="GO" id="GO:0005739">
    <property type="term" value="C:mitochondrion"/>
    <property type="evidence" value="ECO:0007669"/>
    <property type="project" value="TreeGrafter"/>
</dbReference>
<dbReference type="Gene3D" id="3.10.180.10">
    <property type="entry name" value="2,3-Dihydroxybiphenyl 1,2-Dioxygenase, domain 1"/>
    <property type="match status" value="2"/>
</dbReference>
<dbReference type="CDD" id="cd07267">
    <property type="entry name" value="THT_Oxygenase_N"/>
    <property type="match status" value="1"/>
</dbReference>
<comment type="caution">
    <text evidence="3">The sequence shown here is derived from an EMBL/GenBank/DDBJ whole genome shotgun (WGS) entry which is preliminary data.</text>
</comment>
<dbReference type="GO" id="GO:0046491">
    <property type="term" value="P:L-methylmalonyl-CoA metabolic process"/>
    <property type="evidence" value="ECO:0007669"/>
    <property type="project" value="TreeGrafter"/>
</dbReference>
<dbReference type="InterPro" id="IPR051785">
    <property type="entry name" value="MMCE/EMCE_epimerase"/>
</dbReference>
<dbReference type="GO" id="GO:0004493">
    <property type="term" value="F:methylmalonyl-CoA epimerase activity"/>
    <property type="evidence" value="ECO:0007669"/>
    <property type="project" value="TreeGrafter"/>
</dbReference>
<feature type="domain" description="VOC" evidence="2">
    <location>
        <begin position="192"/>
        <end position="313"/>
    </location>
</feature>
<dbReference type="PANTHER" id="PTHR43048:SF3">
    <property type="entry name" value="METHYLMALONYL-COA EPIMERASE, MITOCHONDRIAL"/>
    <property type="match status" value="1"/>
</dbReference>
<dbReference type="OrthoDB" id="3360610at2759"/>
<dbReference type="AlphaFoldDB" id="A0A261Y1F1"/>
<organism evidence="3 4">
    <name type="scientific">Bifiguratus adelaidae</name>
    <dbReference type="NCBI Taxonomy" id="1938954"/>
    <lineage>
        <taxon>Eukaryota</taxon>
        <taxon>Fungi</taxon>
        <taxon>Fungi incertae sedis</taxon>
        <taxon>Mucoromycota</taxon>
        <taxon>Mucoromycotina</taxon>
        <taxon>Endogonomycetes</taxon>
        <taxon>Endogonales</taxon>
        <taxon>Endogonales incertae sedis</taxon>
        <taxon>Bifiguratus</taxon>
    </lineage>
</organism>
<keyword evidence="4" id="KW-1185">Reference proteome</keyword>
<dbReference type="Proteomes" id="UP000242875">
    <property type="component" value="Unassembled WGS sequence"/>
</dbReference>
<reference evidence="3 4" key="1">
    <citation type="journal article" date="2017" name="Mycologia">
        <title>Bifiguratus adelaidae, gen. et sp. nov., a new member of Mucoromycotina in endophytic and soil-dwelling habitats.</title>
        <authorList>
            <person name="Torres-Cruz T.J."/>
            <person name="Billingsley Tobias T.L."/>
            <person name="Almatruk M."/>
            <person name="Hesse C."/>
            <person name="Kuske C.R."/>
            <person name="Desiro A."/>
            <person name="Benucci G.M."/>
            <person name="Bonito G."/>
            <person name="Stajich J.E."/>
            <person name="Dunlap C."/>
            <person name="Arnold A.E."/>
            <person name="Porras-Alfaro A."/>
        </authorList>
    </citation>
    <scope>NUCLEOTIDE SEQUENCE [LARGE SCALE GENOMIC DNA]</scope>
    <source>
        <strain evidence="3 4">AZ0501</strain>
    </source>
</reference>
<keyword evidence="1" id="KW-0479">Metal-binding</keyword>
<proteinExistence type="predicted"/>
<dbReference type="InterPro" id="IPR037523">
    <property type="entry name" value="VOC_core"/>
</dbReference>
<dbReference type="InterPro" id="IPR029068">
    <property type="entry name" value="Glyas_Bleomycin-R_OHBP_Dase"/>
</dbReference>
<dbReference type="SUPFAM" id="SSF54593">
    <property type="entry name" value="Glyoxalase/Bleomycin resistance protein/Dihydroxybiphenyl dioxygenase"/>
    <property type="match status" value="1"/>
</dbReference>
<dbReference type="EMBL" id="MVBO01000041">
    <property type="protein sequence ID" value="OZJ04421.1"/>
    <property type="molecule type" value="Genomic_DNA"/>
</dbReference>
<dbReference type="PROSITE" id="PS51819">
    <property type="entry name" value="VOC"/>
    <property type="match status" value="1"/>
</dbReference>
<evidence type="ECO:0000313" key="4">
    <source>
        <dbReference type="Proteomes" id="UP000242875"/>
    </source>
</evidence>
<gene>
    <name evidence="3" type="ORF">BZG36_02923</name>
</gene>
<protein>
    <recommendedName>
        <fullName evidence="2">VOC domain-containing protein</fullName>
    </recommendedName>
</protein>
<evidence type="ECO:0000256" key="1">
    <source>
        <dbReference type="ARBA" id="ARBA00022723"/>
    </source>
</evidence>
<name>A0A261Y1F1_9FUNG</name>
<evidence type="ECO:0000313" key="3">
    <source>
        <dbReference type="EMBL" id="OZJ04421.1"/>
    </source>
</evidence>
<dbReference type="GO" id="GO:0046872">
    <property type="term" value="F:metal ion binding"/>
    <property type="evidence" value="ECO:0007669"/>
    <property type="project" value="UniProtKB-KW"/>
</dbReference>
<dbReference type="FunFam" id="3.10.180.10:FF:000039">
    <property type="entry name" value="Trihydroxytoluene oxygenase (AFU_orthologue AFUA_8G02470)"/>
    <property type="match status" value="1"/>
</dbReference>
<dbReference type="PANTHER" id="PTHR43048">
    <property type="entry name" value="METHYLMALONYL-COA EPIMERASE"/>
    <property type="match status" value="1"/>
</dbReference>
<sequence length="361" mass="40596">MAPAVQLTNRYTAVPDIVAAKGAGQNIAEFKKEFALDEENQVRLVKISHMRYQHPDLAEITQFLQDFGMVVAKQTEDKVWYRGYSTDQYVHYAQEGPRKFLGGTFEVQSFADLEMAANLPGATTIEELTDTPGGGHIVTVTDPARFPVNFIHGQTPVQGGDVPPKLIVNYEQEKPRKRAFQRFEPGPAAVHKLGHFGLCVTDFSSQLDFYITNFNIIPRDFLYVEEDGQKRKVAVFAYIDRGEDYVDHHTFFLGTAGSNHVHHCFFEVHDFDTQELASKGYKSVWGVGRHILGSQIFDYWWDTTGNMIEHYADGDLVNDQTPINFEPAGDESLAVWGTRVAQSILGLNVSPSFLVRAQTGR</sequence>